<feature type="non-terminal residue" evidence="2">
    <location>
        <position position="1"/>
    </location>
</feature>
<dbReference type="Proteomes" id="UP000485058">
    <property type="component" value="Unassembled WGS sequence"/>
</dbReference>
<accession>A0A699YM21</accession>
<dbReference type="InterPro" id="IPR008906">
    <property type="entry name" value="HATC_C_dom"/>
</dbReference>
<dbReference type="AlphaFoldDB" id="A0A699YM21"/>
<evidence type="ECO:0000313" key="2">
    <source>
        <dbReference type="EMBL" id="GFH11070.1"/>
    </source>
</evidence>
<dbReference type="EMBL" id="BLLF01000371">
    <property type="protein sequence ID" value="GFH11070.1"/>
    <property type="molecule type" value="Genomic_DNA"/>
</dbReference>
<dbReference type="SUPFAM" id="SSF53098">
    <property type="entry name" value="Ribonuclease H-like"/>
    <property type="match status" value="1"/>
</dbReference>
<name>A0A699YM21_HAELA</name>
<proteinExistence type="predicted"/>
<keyword evidence="3" id="KW-1185">Reference proteome</keyword>
<dbReference type="GO" id="GO:0046983">
    <property type="term" value="F:protein dimerization activity"/>
    <property type="evidence" value="ECO:0007669"/>
    <property type="project" value="InterPro"/>
</dbReference>
<protein>
    <submittedName>
        <fullName evidence="2">Dimer_Tnp_hAT domain-containing protein</fullName>
    </submittedName>
</protein>
<comment type="caution">
    <text evidence="2">The sequence shown here is derived from an EMBL/GenBank/DDBJ whole genome shotgun (WGS) entry which is preliminary data.</text>
</comment>
<gene>
    <name evidence="2" type="ORF">HaLaN_06505</name>
</gene>
<sequence>MAAARLLDPINFKYLNHVAQPYPDFEILTEMQRVELEPTIARLAEVPIREVQVELSKFENTDWSPAMKRKALSMLSIQQPPGRAIIPIASINARKTFWSVTAANDFPVLAKAAVKLLSVHVSTAAAERNWSMWSLTYSNALRSRLGVETAKRDIYLKANVEEMDEKRDNIAPPQETLINILA</sequence>
<dbReference type="Pfam" id="PF05699">
    <property type="entry name" value="Dimer_Tnp_hAT"/>
    <property type="match status" value="1"/>
</dbReference>
<dbReference type="InterPro" id="IPR012337">
    <property type="entry name" value="RNaseH-like_sf"/>
</dbReference>
<evidence type="ECO:0000313" key="3">
    <source>
        <dbReference type="Proteomes" id="UP000485058"/>
    </source>
</evidence>
<feature type="domain" description="HAT C-terminal dimerisation" evidence="1">
    <location>
        <begin position="97"/>
        <end position="148"/>
    </location>
</feature>
<evidence type="ECO:0000259" key="1">
    <source>
        <dbReference type="Pfam" id="PF05699"/>
    </source>
</evidence>
<reference evidence="2 3" key="1">
    <citation type="submission" date="2020-02" db="EMBL/GenBank/DDBJ databases">
        <title>Draft genome sequence of Haematococcus lacustris strain NIES-144.</title>
        <authorList>
            <person name="Morimoto D."/>
            <person name="Nakagawa S."/>
            <person name="Yoshida T."/>
            <person name="Sawayama S."/>
        </authorList>
    </citation>
    <scope>NUCLEOTIDE SEQUENCE [LARGE SCALE GENOMIC DNA]</scope>
    <source>
        <strain evidence="2 3">NIES-144</strain>
    </source>
</reference>
<organism evidence="2 3">
    <name type="scientific">Haematococcus lacustris</name>
    <name type="common">Green alga</name>
    <name type="synonym">Haematococcus pluvialis</name>
    <dbReference type="NCBI Taxonomy" id="44745"/>
    <lineage>
        <taxon>Eukaryota</taxon>
        <taxon>Viridiplantae</taxon>
        <taxon>Chlorophyta</taxon>
        <taxon>core chlorophytes</taxon>
        <taxon>Chlorophyceae</taxon>
        <taxon>CS clade</taxon>
        <taxon>Chlamydomonadales</taxon>
        <taxon>Haematococcaceae</taxon>
        <taxon>Haematococcus</taxon>
    </lineage>
</organism>